<feature type="compositionally biased region" description="Low complexity" evidence="1">
    <location>
        <begin position="114"/>
        <end position="123"/>
    </location>
</feature>
<dbReference type="Gene3D" id="1.10.1130.10">
    <property type="entry name" value="Flavocytochrome C3, Chain A"/>
    <property type="match status" value="1"/>
</dbReference>
<evidence type="ECO:0000256" key="1">
    <source>
        <dbReference type="SAM" id="MobiDB-lite"/>
    </source>
</evidence>
<accession>A0ABS4SSU1</accession>
<dbReference type="InterPro" id="IPR036280">
    <property type="entry name" value="Multihaem_cyt_sf"/>
</dbReference>
<dbReference type="EMBL" id="JAGINP010000021">
    <property type="protein sequence ID" value="MBP2295309.1"/>
    <property type="molecule type" value="Genomic_DNA"/>
</dbReference>
<keyword evidence="2" id="KW-1133">Transmembrane helix</keyword>
<reference evidence="3 4" key="1">
    <citation type="submission" date="2021-03" db="EMBL/GenBank/DDBJ databases">
        <title>Genomic Encyclopedia of Type Strains, Phase III (KMG-III): the genomes of soil and plant-associated and newly described type strains.</title>
        <authorList>
            <person name="Whitman W."/>
        </authorList>
    </citation>
    <scope>NUCLEOTIDE SEQUENCE [LARGE SCALE GENOMIC DNA]</scope>
    <source>
        <strain evidence="3 4">IMMIB AFH-6</strain>
    </source>
</reference>
<keyword evidence="2" id="KW-0472">Membrane</keyword>
<feature type="region of interest" description="Disordered" evidence="1">
    <location>
        <begin position="349"/>
        <end position="375"/>
    </location>
</feature>
<evidence type="ECO:0000313" key="3">
    <source>
        <dbReference type="EMBL" id="MBP2295309.1"/>
    </source>
</evidence>
<evidence type="ECO:0000256" key="2">
    <source>
        <dbReference type="SAM" id="Phobius"/>
    </source>
</evidence>
<feature type="transmembrane region" description="Helical" evidence="2">
    <location>
        <begin position="14"/>
        <end position="35"/>
    </location>
</feature>
<gene>
    <name evidence="3" type="ORF">J2851_005114</name>
</gene>
<sequence length="375" mass="40279">MTSNHPKSDQPAKAIHPVAYFLGFFLVFGLVQLAFPAKKADQPVKAPAQAAATAESAQAARPAPTPVSPTAQLLLEAARAVPPTPPKPDPQPLVAKAPAPAPVPAPAAQPAPAPEAAKAPPAPAFPKAVLSASGEPDYGKALWNPLHFKPAIDTATNDQCLACHQEVLEPSVRAASPAGVKSADTLAWYQTLDTYIGAQDSFHRRHLSTPMAERLMNLQCNFCHQGSNPREEAPVPPTATNAGYTLRKQVNPETTCLACHGQFPWQNMEGLPGPWHEARESFESADAPNGCLSCHNPEGGFRTERHKVSYLKAEAIEQAATENADTCYGCHGGRAWYRISFPYPRHPWPGMPEDTPDWAKGRPTSSDPRYALPKN</sequence>
<name>A0ABS4SSU1_9PROT</name>
<keyword evidence="4" id="KW-1185">Reference proteome</keyword>
<feature type="compositionally biased region" description="Pro residues" evidence="1">
    <location>
        <begin position="99"/>
        <end position="113"/>
    </location>
</feature>
<feature type="compositionally biased region" description="Pro residues" evidence="1">
    <location>
        <begin position="82"/>
        <end position="91"/>
    </location>
</feature>
<protein>
    <submittedName>
        <fullName evidence="3">Nitrate reductase cytochrome c-type subunit</fullName>
    </submittedName>
</protein>
<organism evidence="3 4">
    <name type="scientific">Azospirillum rugosum</name>
    <dbReference type="NCBI Taxonomy" id="416170"/>
    <lineage>
        <taxon>Bacteria</taxon>
        <taxon>Pseudomonadati</taxon>
        <taxon>Pseudomonadota</taxon>
        <taxon>Alphaproteobacteria</taxon>
        <taxon>Rhodospirillales</taxon>
        <taxon>Azospirillaceae</taxon>
        <taxon>Azospirillum</taxon>
    </lineage>
</organism>
<proteinExistence type="predicted"/>
<dbReference type="RefSeq" id="WP_209769761.1">
    <property type="nucleotide sequence ID" value="NZ_JAGINP010000021.1"/>
</dbReference>
<keyword evidence="2" id="KW-0812">Transmembrane</keyword>
<dbReference type="SUPFAM" id="SSF48695">
    <property type="entry name" value="Multiheme cytochromes"/>
    <property type="match status" value="1"/>
</dbReference>
<dbReference type="Proteomes" id="UP000781958">
    <property type="component" value="Unassembled WGS sequence"/>
</dbReference>
<evidence type="ECO:0000313" key="4">
    <source>
        <dbReference type="Proteomes" id="UP000781958"/>
    </source>
</evidence>
<feature type="region of interest" description="Disordered" evidence="1">
    <location>
        <begin position="80"/>
        <end position="123"/>
    </location>
</feature>
<comment type="caution">
    <text evidence="3">The sequence shown here is derived from an EMBL/GenBank/DDBJ whole genome shotgun (WGS) entry which is preliminary data.</text>
</comment>